<dbReference type="InterPro" id="IPR017850">
    <property type="entry name" value="Alkaline_phosphatase_core_sf"/>
</dbReference>
<keyword evidence="5" id="KW-0378">Hydrolase</keyword>
<dbReference type="EMBL" id="MQWA01000001">
    <property type="protein sequence ID" value="PQJ30324.1"/>
    <property type="molecule type" value="Genomic_DNA"/>
</dbReference>
<comment type="cofactor">
    <cofactor evidence="1">
        <name>Ca(2+)</name>
        <dbReference type="ChEBI" id="CHEBI:29108"/>
    </cofactor>
</comment>
<keyword evidence="10" id="KW-1185">Reference proteome</keyword>
<keyword evidence="3" id="KW-0479">Metal-binding</keyword>
<gene>
    <name evidence="9" type="ORF">BSZ32_09900</name>
</gene>
<evidence type="ECO:0000256" key="1">
    <source>
        <dbReference type="ARBA" id="ARBA00001913"/>
    </source>
</evidence>
<feature type="chain" id="PRO_5015542442" evidence="7">
    <location>
        <begin position="21"/>
        <end position="475"/>
    </location>
</feature>
<protein>
    <submittedName>
        <fullName evidence="9">Choline-sulfatase</fullName>
    </submittedName>
</protein>
<dbReference type="InterPro" id="IPR024607">
    <property type="entry name" value="Sulfatase_CS"/>
</dbReference>
<dbReference type="RefSeq" id="WP_105043270.1">
    <property type="nucleotide sequence ID" value="NZ_MQWA01000001.1"/>
</dbReference>
<dbReference type="GO" id="GO:0004423">
    <property type="term" value="F:iduronate-2-sulfatase activity"/>
    <property type="evidence" value="ECO:0007669"/>
    <property type="project" value="InterPro"/>
</dbReference>
<keyword evidence="4 7" id="KW-0732">Signal</keyword>
<dbReference type="Gene3D" id="3.40.720.10">
    <property type="entry name" value="Alkaline Phosphatase, subunit A"/>
    <property type="match status" value="1"/>
</dbReference>
<dbReference type="PROSITE" id="PS00149">
    <property type="entry name" value="SULFATASE_2"/>
    <property type="match status" value="1"/>
</dbReference>
<evidence type="ECO:0000313" key="9">
    <source>
        <dbReference type="EMBL" id="PQJ30324.1"/>
    </source>
</evidence>
<dbReference type="GO" id="GO:0005737">
    <property type="term" value="C:cytoplasm"/>
    <property type="evidence" value="ECO:0007669"/>
    <property type="project" value="TreeGrafter"/>
</dbReference>
<dbReference type="SUPFAM" id="SSF53649">
    <property type="entry name" value="Alkaline phosphatase-like"/>
    <property type="match status" value="1"/>
</dbReference>
<feature type="domain" description="Sulfatase N-terminal" evidence="8">
    <location>
        <begin position="24"/>
        <end position="359"/>
    </location>
</feature>
<evidence type="ECO:0000256" key="5">
    <source>
        <dbReference type="ARBA" id="ARBA00022801"/>
    </source>
</evidence>
<dbReference type="PANTHER" id="PTHR45953">
    <property type="entry name" value="IDURONATE 2-SULFATASE"/>
    <property type="match status" value="1"/>
</dbReference>
<feature type="signal peptide" evidence="7">
    <location>
        <begin position="1"/>
        <end position="20"/>
    </location>
</feature>
<dbReference type="Proteomes" id="UP000239907">
    <property type="component" value="Unassembled WGS sequence"/>
</dbReference>
<organism evidence="9 10">
    <name type="scientific">Rubritalea profundi</name>
    <dbReference type="NCBI Taxonomy" id="1658618"/>
    <lineage>
        <taxon>Bacteria</taxon>
        <taxon>Pseudomonadati</taxon>
        <taxon>Verrucomicrobiota</taxon>
        <taxon>Verrucomicrobiia</taxon>
        <taxon>Verrucomicrobiales</taxon>
        <taxon>Rubritaleaceae</taxon>
        <taxon>Rubritalea</taxon>
    </lineage>
</organism>
<reference evidence="9 10" key="1">
    <citation type="submission" date="2016-12" db="EMBL/GenBank/DDBJ databases">
        <title>Study of bacterial adaptation to deep sea.</title>
        <authorList>
            <person name="Song J."/>
            <person name="Yoshizawa S."/>
            <person name="Kogure K."/>
        </authorList>
    </citation>
    <scope>NUCLEOTIDE SEQUENCE [LARGE SCALE GENOMIC DNA]</scope>
    <source>
        <strain evidence="9 10">SAORIC-165</strain>
    </source>
</reference>
<accession>A0A2S7U7H1</accession>
<dbReference type="OrthoDB" id="9803751at2"/>
<evidence type="ECO:0000256" key="4">
    <source>
        <dbReference type="ARBA" id="ARBA00022729"/>
    </source>
</evidence>
<dbReference type="CDD" id="cd16030">
    <property type="entry name" value="iduronate-2-sulfatase"/>
    <property type="match status" value="1"/>
</dbReference>
<evidence type="ECO:0000259" key="8">
    <source>
        <dbReference type="Pfam" id="PF00884"/>
    </source>
</evidence>
<keyword evidence="6" id="KW-0106">Calcium</keyword>
<evidence type="ECO:0000256" key="2">
    <source>
        <dbReference type="ARBA" id="ARBA00008779"/>
    </source>
</evidence>
<comment type="caution">
    <text evidence="9">The sequence shown here is derived from an EMBL/GenBank/DDBJ whole genome shotgun (WGS) entry which is preliminary data.</text>
</comment>
<dbReference type="InterPro" id="IPR035874">
    <property type="entry name" value="IDS"/>
</dbReference>
<dbReference type="AlphaFoldDB" id="A0A2S7U7H1"/>
<sequence length="475" mass="52957">MSRIVLSLLFALSLAPVINAADKPNVLLLSIDDLNDWVGCLGGHPQALTPNIDRLAKRGTLFSNAHCQSPVCNPSRASLMTGRYPHSSGVYFLSPHLDAAPALNKLDTLPQRFAKNGYKTMAVGKLFHGKDKLYFQEYGGNNGGFGPSPKKKISQPHGHPLWDWGAFPDMDEKMPDLKAANWAINKLKQKHDKPFMLGVGFYRPHVPMYAPKKWFDMHPLDKVKLPLVKADDRADLSQYAIDLTNLEHVSPLHSWVTSADQWKHAVQSYLASVTFADHCLGLVLDALDASPHANNTIIVLFSDHGFHLGEKERWAKRSLWEDGTRVPLIVSAPGFKAGQRSERPAELIDIFPTLLDLAKLEKDEKQEGQSLVPLLKDPAAEWDHPAITSFGPDNYSVRSTRYRFIQYRDGSQELYDHSKDPHEWTNLANSPEKKAVIAELRAFLPKKSAQHPVLEGRSTGHNAFAAANANAKLKK</sequence>
<comment type="similarity">
    <text evidence="2">Belongs to the sulfatase family.</text>
</comment>
<dbReference type="GO" id="GO:0046872">
    <property type="term" value="F:metal ion binding"/>
    <property type="evidence" value="ECO:0007669"/>
    <property type="project" value="UniProtKB-KW"/>
</dbReference>
<dbReference type="PANTHER" id="PTHR45953:SF1">
    <property type="entry name" value="IDURONATE 2-SULFATASE"/>
    <property type="match status" value="1"/>
</dbReference>
<name>A0A2S7U7H1_9BACT</name>
<evidence type="ECO:0000256" key="3">
    <source>
        <dbReference type="ARBA" id="ARBA00022723"/>
    </source>
</evidence>
<evidence type="ECO:0000256" key="6">
    <source>
        <dbReference type="ARBA" id="ARBA00022837"/>
    </source>
</evidence>
<dbReference type="InterPro" id="IPR000917">
    <property type="entry name" value="Sulfatase_N"/>
</dbReference>
<evidence type="ECO:0000313" key="10">
    <source>
        <dbReference type="Proteomes" id="UP000239907"/>
    </source>
</evidence>
<evidence type="ECO:0000256" key="7">
    <source>
        <dbReference type="SAM" id="SignalP"/>
    </source>
</evidence>
<dbReference type="Pfam" id="PF00884">
    <property type="entry name" value="Sulfatase"/>
    <property type="match status" value="1"/>
</dbReference>
<proteinExistence type="inferred from homology"/>